<dbReference type="EMBL" id="JBHPBY010000314">
    <property type="protein sequence ID" value="MFC1852451.1"/>
    <property type="molecule type" value="Genomic_DNA"/>
</dbReference>
<sequence>MMRKILNITSILVFGWIGWKIGSYFGFMTGYFISGLGAMIGVYIAWKLSQKLTD</sequence>
<keyword evidence="1" id="KW-1133">Transmembrane helix</keyword>
<reference evidence="2 3" key="1">
    <citation type="submission" date="2024-09" db="EMBL/GenBank/DDBJ databases">
        <title>Laminarin stimulates single cell rates of sulfate reduction while oxygen inhibits transcriptomic activity in coastal marine sediment.</title>
        <authorList>
            <person name="Lindsay M."/>
            <person name="Orcutt B."/>
            <person name="Emerson D."/>
            <person name="Stepanauskas R."/>
            <person name="D'Angelo T."/>
        </authorList>
    </citation>
    <scope>NUCLEOTIDE SEQUENCE [LARGE SCALE GENOMIC DNA]</scope>
    <source>
        <strain evidence="2">SAG AM-311-K15</strain>
    </source>
</reference>
<gene>
    <name evidence="2" type="ORF">ACFL27_19810</name>
</gene>
<evidence type="ECO:0000256" key="1">
    <source>
        <dbReference type="SAM" id="Phobius"/>
    </source>
</evidence>
<comment type="caution">
    <text evidence="2">The sequence shown here is derived from an EMBL/GenBank/DDBJ whole genome shotgun (WGS) entry which is preliminary data.</text>
</comment>
<evidence type="ECO:0000313" key="2">
    <source>
        <dbReference type="EMBL" id="MFC1852451.1"/>
    </source>
</evidence>
<keyword evidence="1" id="KW-0812">Transmembrane</keyword>
<organism evidence="2 3">
    <name type="scientific">candidate division CSSED10-310 bacterium</name>
    <dbReference type="NCBI Taxonomy" id="2855610"/>
    <lineage>
        <taxon>Bacteria</taxon>
        <taxon>Bacteria division CSSED10-310</taxon>
    </lineage>
</organism>
<proteinExistence type="predicted"/>
<keyword evidence="1" id="KW-0472">Membrane</keyword>
<dbReference type="Proteomes" id="UP001594351">
    <property type="component" value="Unassembled WGS sequence"/>
</dbReference>
<feature type="transmembrane region" description="Helical" evidence="1">
    <location>
        <begin position="5"/>
        <end position="22"/>
    </location>
</feature>
<keyword evidence="3" id="KW-1185">Reference proteome</keyword>
<protein>
    <recommendedName>
        <fullName evidence="4">GlsB/YeaQ/YmgE family stress response membrane protein</fullName>
    </recommendedName>
</protein>
<feature type="transmembrane region" description="Helical" evidence="1">
    <location>
        <begin position="28"/>
        <end position="46"/>
    </location>
</feature>
<evidence type="ECO:0000313" key="3">
    <source>
        <dbReference type="Proteomes" id="UP001594351"/>
    </source>
</evidence>
<evidence type="ECO:0008006" key="4">
    <source>
        <dbReference type="Google" id="ProtNLM"/>
    </source>
</evidence>
<accession>A0ABV6Z290</accession>
<name>A0ABV6Z290_UNCC1</name>